<feature type="domain" description="VIT" evidence="2">
    <location>
        <begin position="1"/>
        <end position="20"/>
    </location>
</feature>
<dbReference type="Gene3D" id="3.40.50.410">
    <property type="entry name" value="von Willebrand factor, type A domain"/>
    <property type="match status" value="1"/>
</dbReference>
<accession>A0A3B0YRX3</accession>
<evidence type="ECO:0000259" key="1">
    <source>
        <dbReference type="PROSITE" id="PS50234"/>
    </source>
</evidence>
<dbReference type="EMBL" id="UOFN01000112">
    <property type="protein sequence ID" value="VAW79460.1"/>
    <property type="molecule type" value="Genomic_DNA"/>
</dbReference>
<dbReference type="PANTHER" id="PTHR45737:SF6">
    <property type="entry name" value="VON WILLEBRAND FACTOR A DOMAIN-CONTAINING PROTEIN 5A"/>
    <property type="match status" value="1"/>
</dbReference>
<evidence type="ECO:0000259" key="2">
    <source>
        <dbReference type="PROSITE" id="PS51468"/>
    </source>
</evidence>
<name>A0A3B0YRX3_9ZZZZ</name>
<evidence type="ECO:0000313" key="3">
    <source>
        <dbReference type="EMBL" id="VAW79460.1"/>
    </source>
</evidence>
<dbReference type="PROSITE" id="PS51468">
    <property type="entry name" value="VIT"/>
    <property type="match status" value="1"/>
</dbReference>
<dbReference type="InterPro" id="IPR036465">
    <property type="entry name" value="vWFA_dom_sf"/>
</dbReference>
<dbReference type="SUPFAM" id="SSF53300">
    <property type="entry name" value="vWA-like"/>
    <property type="match status" value="1"/>
</dbReference>
<organism evidence="3">
    <name type="scientific">hydrothermal vent metagenome</name>
    <dbReference type="NCBI Taxonomy" id="652676"/>
    <lineage>
        <taxon>unclassified sequences</taxon>
        <taxon>metagenomes</taxon>
        <taxon>ecological metagenomes</taxon>
    </lineage>
</organism>
<reference evidence="3" key="1">
    <citation type="submission" date="2018-06" db="EMBL/GenBank/DDBJ databases">
        <authorList>
            <person name="Zhirakovskaya E."/>
        </authorList>
    </citation>
    <scope>NUCLEOTIDE SEQUENCE</scope>
</reference>
<dbReference type="PANTHER" id="PTHR45737">
    <property type="entry name" value="VON WILLEBRAND FACTOR A DOMAIN-CONTAINING PROTEIN 5A"/>
    <property type="match status" value="1"/>
</dbReference>
<dbReference type="SMART" id="SM00327">
    <property type="entry name" value="VWA"/>
    <property type="match status" value="1"/>
</dbReference>
<dbReference type="InterPro" id="IPR002035">
    <property type="entry name" value="VWF_A"/>
</dbReference>
<dbReference type="InterPro" id="IPR013694">
    <property type="entry name" value="VIT"/>
</dbReference>
<gene>
    <name evidence="3" type="ORF">MNBD_GAMMA15-2539</name>
</gene>
<protein>
    <recommendedName>
        <fullName evidence="4">Inter-alpha-trypsin inhibitor domain protein</fullName>
    </recommendedName>
</protein>
<feature type="domain" description="VWFA" evidence="1">
    <location>
        <begin position="162"/>
        <end position="332"/>
    </location>
</feature>
<proteinExistence type="predicted"/>
<evidence type="ECO:0008006" key="4">
    <source>
        <dbReference type="Google" id="ProtNLM"/>
    </source>
</evidence>
<dbReference type="PROSITE" id="PS50234">
    <property type="entry name" value="VWFA"/>
    <property type="match status" value="1"/>
</dbReference>
<sequence length="517" mass="57205">MAVANILPGDEVTITLSYTEILSAEEGVYEFLYPGVVGPRYGGDAAHATGETQWMQNPYLAEGTHDPVEYDIAVDMASPLPISSLESPSHVLDAIWQGKQSVKLSLKNASKAGNRDFILRYRLQDDQILTGLTRLEANGENYFLLVSEPPVRVLPEQIPARDYFFIVDVSGSMSGFPLDTTRELMDSLLSNLKPTDHFNILFFSGGSSVLSPQPLTATPGNIVRAMTMMKNQRGGGGTHLYSALQTVFSMKSDENVSRNIVLVTDGYIGAEDRVFRLIDEQLHRNNLFAFGIGSSVNRYLIEGIARAGRAEAFVVTNRVEAARQAKRFKDYISTPALTNIRLEAEGVELYDMEPAKIPDMLAQRPVMVIGKYRNASANASITLKGVSGQGDAQWSFALPDADTSDTTLPQLWARKRLERLYVIPDATPKEQRKNITELGLKYSLLTRHTSFVAVDETIRNTTTKAKDVKQPLPLPKGVSNLAVGKPMPEPELLWIGMMLGLLTFVRRMWGKRYAVQA</sequence>
<dbReference type="AlphaFoldDB" id="A0A3B0YRX3"/>
<dbReference type="Pfam" id="PF13768">
    <property type="entry name" value="VWA_3"/>
    <property type="match status" value="1"/>
</dbReference>